<evidence type="ECO:0000259" key="2">
    <source>
        <dbReference type="SMART" id="SM00943"/>
    </source>
</evidence>
<accession>A0A1L3F9D1</accession>
<dbReference type="SUPFAM" id="SSF56747">
    <property type="entry name" value="Prim-pol domain"/>
    <property type="match status" value="1"/>
</dbReference>
<evidence type="ECO:0000313" key="3">
    <source>
        <dbReference type="EMBL" id="APG09888.1"/>
    </source>
</evidence>
<evidence type="ECO:0000256" key="1">
    <source>
        <dbReference type="SAM" id="MobiDB-lite"/>
    </source>
</evidence>
<dbReference type="EMBL" id="CP017637">
    <property type="protein sequence ID" value="APG09888.1"/>
    <property type="molecule type" value="Genomic_DNA"/>
</dbReference>
<feature type="domain" description="DNA primase/polymerase bifunctional N-terminal" evidence="2">
    <location>
        <begin position="5"/>
        <end position="148"/>
    </location>
</feature>
<feature type="compositionally biased region" description="Basic and acidic residues" evidence="1">
    <location>
        <begin position="248"/>
        <end position="265"/>
    </location>
</feature>
<dbReference type="OrthoDB" id="9763644at2"/>
<proteinExistence type="predicted"/>
<protein>
    <recommendedName>
        <fullName evidence="2">DNA primase/polymerase bifunctional N-terminal domain-containing protein</fullName>
    </recommendedName>
</protein>
<sequence>MLNLALSLATAGTPVFPCRPENKRPYTSNGFKSATVFPHVLRRWWSDWPDALVGMPTGERTNVWVLDMDSYKGATEADLPHALPPTRIVRTRSGGRHFYFHHAGLGNSPGRLPPGWDVRGQGGFVLVPGNPGYILEHDMPPDDAPEWLLALIRPKPYVPHPSQPYTAHDHDHYVTAVLRSELAALSGAAAGTRGTLLNRTAFALGTFVGAGALDRSEAEHGLLDAAHGCGLIDVDGERAVRATIRRGLDAGTKRPRALPERDRTPMPDISRLLRKVRA</sequence>
<dbReference type="RefSeq" id="WP_071911089.1">
    <property type="nucleotide sequence ID" value="NZ_CP017637.1"/>
</dbReference>
<reference evidence="3 4" key="1">
    <citation type="submission" date="2016-11" db="EMBL/GenBank/DDBJ databases">
        <title>Complete Genome Sequence of Bradyrhizobium sp. strain J5, an isolated from soybean nodule in Hokkaido.</title>
        <authorList>
            <person name="Kanehara K."/>
        </authorList>
    </citation>
    <scope>NUCLEOTIDE SEQUENCE [LARGE SCALE GENOMIC DNA]</scope>
    <source>
        <strain evidence="3 4">J5</strain>
    </source>
</reference>
<evidence type="ECO:0000313" key="4">
    <source>
        <dbReference type="Proteomes" id="UP000181962"/>
    </source>
</evidence>
<dbReference type="InterPro" id="IPR015330">
    <property type="entry name" value="DNA_primase/pol_bifunc_N"/>
</dbReference>
<gene>
    <name evidence="3" type="ORF">BKD09_16270</name>
</gene>
<name>A0A1L3F9D1_BRAJP</name>
<feature type="region of interest" description="Disordered" evidence="1">
    <location>
        <begin position="248"/>
        <end position="268"/>
    </location>
</feature>
<organism evidence="3 4">
    <name type="scientific">Bradyrhizobium japonicum</name>
    <dbReference type="NCBI Taxonomy" id="375"/>
    <lineage>
        <taxon>Bacteria</taxon>
        <taxon>Pseudomonadati</taxon>
        <taxon>Pseudomonadota</taxon>
        <taxon>Alphaproteobacteria</taxon>
        <taxon>Hyphomicrobiales</taxon>
        <taxon>Nitrobacteraceae</taxon>
        <taxon>Bradyrhizobium</taxon>
    </lineage>
</organism>
<dbReference type="Pfam" id="PF09250">
    <property type="entry name" value="Prim-Pol"/>
    <property type="match status" value="1"/>
</dbReference>
<dbReference type="AlphaFoldDB" id="A0A1L3F9D1"/>
<dbReference type="Proteomes" id="UP000181962">
    <property type="component" value="Chromosome"/>
</dbReference>
<dbReference type="SMART" id="SM00943">
    <property type="entry name" value="Prim-Pol"/>
    <property type="match status" value="1"/>
</dbReference>
<dbReference type="CDD" id="cd04859">
    <property type="entry name" value="Prim_Pol"/>
    <property type="match status" value="1"/>
</dbReference>